<dbReference type="CDD" id="cd02042">
    <property type="entry name" value="ParAB_family"/>
    <property type="match status" value="1"/>
</dbReference>
<feature type="domain" description="AAA" evidence="1">
    <location>
        <begin position="3"/>
        <end position="67"/>
    </location>
</feature>
<name>A0A947GJW6_9CYAN</name>
<organism evidence="2 3">
    <name type="scientific">Leptothoe spongobia TAU-MAC 1115</name>
    <dbReference type="NCBI Taxonomy" id="1967444"/>
    <lineage>
        <taxon>Bacteria</taxon>
        <taxon>Bacillati</taxon>
        <taxon>Cyanobacteriota</taxon>
        <taxon>Cyanophyceae</taxon>
        <taxon>Nodosilineales</taxon>
        <taxon>Cymatolegaceae</taxon>
        <taxon>Leptothoe</taxon>
        <taxon>Leptothoe spongobia</taxon>
    </lineage>
</organism>
<dbReference type="RefSeq" id="WP_215610429.1">
    <property type="nucleotide sequence ID" value="NZ_JADOES010000044.1"/>
</dbReference>
<protein>
    <submittedName>
        <fullName evidence="2">AAA family ATPase</fullName>
    </submittedName>
</protein>
<reference evidence="2" key="2">
    <citation type="journal article" date="2021" name="Mar. Drugs">
        <title>Genome Reduction and Secondary Metabolism of the Marine Sponge-Associated Cyanobacterium Leptothoe.</title>
        <authorList>
            <person name="Konstantinou D."/>
            <person name="Popin R.V."/>
            <person name="Fewer D.P."/>
            <person name="Sivonen K."/>
            <person name="Gkelis S."/>
        </authorList>
    </citation>
    <scope>NUCLEOTIDE SEQUENCE</scope>
    <source>
        <strain evidence="2">TAU-MAC 1115</strain>
    </source>
</reference>
<dbReference type="PANTHER" id="PTHR13696:SF52">
    <property type="entry name" value="PARA FAMILY PROTEIN CT_582"/>
    <property type="match status" value="1"/>
</dbReference>
<evidence type="ECO:0000313" key="3">
    <source>
        <dbReference type="Proteomes" id="UP000717364"/>
    </source>
</evidence>
<dbReference type="PANTHER" id="PTHR13696">
    <property type="entry name" value="P-LOOP CONTAINING NUCLEOSIDE TRIPHOSPHATE HYDROLASE"/>
    <property type="match status" value="1"/>
</dbReference>
<dbReference type="InterPro" id="IPR025669">
    <property type="entry name" value="AAA_dom"/>
</dbReference>
<dbReference type="Gene3D" id="3.40.50.300">
    <property type="entry name" value="P-loop containing nucleotide triphosphate hydrolases"/>
    <property type="match status" value="1"/>
</dbReference>
<dbReference type="InterPro" id="IPR050678">
    <property type="entry name" value="DNA_Partitioning_ATPase"/>
</dbReference>
<reference evidence="2" key="1">
    <citation type="submission" date="2020-11" db="EMBL/GenBank/DDBJ databases">
        <authorList>
            <person name="Konstantinou D."/>
            <person name="Gkelis S."/>
            <person name="Popin R."/>
            <person name="Fewer D."/>
            <person name="Sivonen K."/>
        </authorList>
    </citation>
    <scope>NUCLEOTIDE SEQUENCE</scope>
    <source>
        <strain evidence="2">TAU-MAC 1115</strain>
    </source>
</reference>
<dbReference type="Proteomes" id="UP000717364">
    <property type="component" value="Unassembled WGS sequence"/>
</dbReference>
<accession>A0A947GJW6</accession>
<evidence type="ECO:0000259" key="1">
    <source>
        <dbReference type="Pfam" id="PF13614"/>
    </source>
</evidence>
<dbReference type="EMBL" id="JADOES010000044">
    <property type="protein sequence ID" value="MBT9317365.1"/>
    <property type="molecule type" value="Genomic_DNA"/>
</dbReference>
<comment type="caution">
    <text evidence="2">The sequence shown here is derived from an EMBL/GenBank/DDBJ whole genome shotgun (WGS) entry which is preliminary data.</text>
</comment>
<keyword evidence="3" id="KW-1185">Reference proteome</keyword>
<proteinExistence type="predicted"/>
<sequence length="76" mass="8182">MSSVIIFANLKGGTGKTTLCTNIAAHLATNHRVLIVDFNPQSNTISGLEIESQQLEHSIYDAVLSQYQGYDGVSIS</sequence>
<dbReference type="Pfam" id="PF13614">
    <property type="entry name" value="AAA_31"/>
    <property type="match status" value="1"/>
</dbReference>
<dbReference type="AlphaFoldDB" id="A0A947GJW6"/>
<dbReference type="InterPro" id="IPR027417">
    <property type="entry name" value="P-loop_NTPase"/>
</dbReference>
<evidence type="ECO:0000313" key="2">
    <source>
        <dbReference type="EMBL" id="MBT9317365.1"/>
    </source>
</evidence>
<dbReference type="SUPFAM" id="SSF52540">
    <property type="entry name" value="P-loop containing nucleoside triphosphate hydrolases"/>
    <property type="match status" value="1"/>
</dbReference>
<gene>
    <name evidence="2" type="ORF">IXB50_18240</name>
</gene>